<dbReference type="SMART" id="SM00220">
    <property type="entry name" value="S_TKc"/>
    <property type="match status" value="1"/>
</dbReference>
<dbReference type="STRING" id="13333.W1NDP0"/>
<dbReference type="HOGENOM" id="CLU_000288_21_4_1"/>
<dbReference type="Pfam" id="PF00069">
    <property type="entry name" value="Pkinase"/>
    <property type="match status" value="1"/>
</dbReference>
<comment type="subcellular location">
    <subcellularLocation>
        <location evidence="1">Membrane</location>
        <topology evidence="1">Single-pass membrane protein</topology>
    </subcellularLocation>
</comment>
<dbReference type="InterPro" id="IPR008271">
    <property type="entry name" value="Ser/Thr_kinase_AS"/>
</dbReference>
<evidence type="ECO:0000256" key="3">
    <source>
        <dbReference type="ARBA" id="ARBA00022553"/>
    </source>
</evidence>
<dbReference type="SUPFAM" id="SSF56112">
    <property type="entry name" value="Protein kinase-like (PK-like)"/>
    <property type="match status" value="1"/>
</dbReference>
<dbReference type="PANTHER" id="PTHR45631">
    <property type="entry name" value="OS07G0107800 PROTEIN-RELATED"/>
    <property type="match status" value="1"/>
</dbReference>
<dbReference type="PANTHER" id="PTHR45631:SF68">
    <property type="entry name" value="REPEAT FAMILY PROTEIN, PUTATIVE, EXPRESSED-RELATED"/>
    <property type="match status" value="1"/>
</dbReference>
<evidence type="ECO:0000256" key="5">
    <source>
        <dbReference type="ARBA" id="ARBA00023170"/>
    </source>
</evidence>
<dbReference type="OMA" id="NANWIIR"/>
<dbReference type="GO" id="GO:0004674">
    <property type="term" value="F:protein serine/threonine kinase activity"/>
    <property type="evidence" value="ECO:0007669"/>
    <property type="project" value="UniProtKB-KW"/>
</dbReference>
<reference evidence="8" key="1">
    <citation type="journal article" date="2013" name="Science">
        <title>The Amborella genome and the evolution of flowering plants.</title>
        <authorList>
            <consortium name="Amborella Genome Project"/>
        </authorList>
    </citation>
    <scope>NUCLEOTIDE SEQUENCE [LARGE SCALE GENOMIC DNA]</scope>
</reference>
<dbReference type="AlphaFoldDB" id="W1NDP0"/>
<keyword evidence="8" id="KW-1185">Reference proteome</keyword>
<gene>
    <name evidence="7" type="ORF">AMTR_s00132p00043450</name>
</gene>
<keyword evidence="5" id="KW-0675">Receptor</keyword>
<proteinExistence type="predicted"/>
<dbReference type="Gramene" id="ERM93453">
    <property type="protein sequence ID" value="ERM93453"/>
    <property type="gene ID" value="AMTR_s00132p00043450"/>
</dbReference>
<keyword evidence="4" id="KW-0808">Transferase</keyword>
<accession>W1NDP0</accession>
<dbReference type="EMBL" id="KI397698">
    <property type="protein sequence ID" value="ERM93453.1"/>
    <property type="molecule type" value="Genomic_DNA"/>
</dbReference>
<dbReference type="eggNOG" id="ENOG502QQCZ">
    <property type="taxonomic scope" value="Eukaryota"/>
</dbReference>
<dbReference type="FunFam" id="1.10.510.10:FF:000146">
    <property type="entry name" value="LRR receptor-like serine/threonine-protein kinase IOS1"/>
    <property type="match status" value="1"/>
</dbReference>
<dbReference type="InterPro" id="IPR000719">
    <property type="entry name" value="Prot_kinase_dom"/>
</dbReference>
<dbReference type="Proteomes" id="UP000017836">
    <property type="component" value="Unassembled WGS sequence"/>
</dbReference>
<keyword evidence="3" id="KW-0597">Phosphoprotein</keyword>
<dbReference type="PROSITE" id="PS50011">
    <property type="entry name" value="PROTEIN_KINASE_DOM"/>
    <property type="match status" value="1"/>
</dbReference>
<dbReference type="GO" id="GO:0005524">
    <property type="term" value="F:ATP binding"/>
    <property type="evidence" value="ECO:0007669"/>
    <property type="project" value="InterPro"/>
</dbReference>
<feature type="domain" description="Protein kinase" evidence="6">
    <location>
        <begin position="1"/>
        <end position="207"/>
    </location>
</feature>
<evidence type="ECO:0000259" key="6">
    <source>
        <dbReference type="PROSITE" id="PS50011"/>
    </source>
</evidence>
<dbReference type="Gene3D" id="1.10.510.10">
    <property type="entry name" value="Transferase(Phosphotransferase) domain 1"/>
    <property type="match status" value="1"/>
</dbReference>
<evidence type="ECO:0000313" key="8">
    <source>
        <dbReference type="Proteomes" id="UP000017836"/>
    </source>
</evidence>
<sequence>MKKTLNFVLLDADNSSNSEVLNWEQRIQIALSATQGLEYLHYGCKPPIVHRDVKTSNILLNEKLEAKVADFGSARFGLTDGDSHITTTVAGTQGYVDPEYVSTHKLNEKSDVYSFGIVLLEIISGQPAIIKEEETIHIVQWVTPRFVRGKIENVIYPRLHGKYDINSAWKAAEIALACTPQAAIKRPTMSDVVSELRGCLKLAHSHLKRRNLRTESFTASTTLPSNILESETMFDPSARSLPLHSTI</sequence>
<protein>
    <recommendedName>
        <fullName evidence="6">Protein kinase domain-containing protein</fullName>
    </recommendedName>
</protein>
<evidence type="ECO:0000313" key="7">
    <source>
        <dbReference type="EMBL" id="ERM93453.1"/>
    </source>
</evidence>
<evidence type="ECO:0000256" key="4">
    <source>
        <dbReference type="ARBA" id="ARBA00022777"/>
    </source>
</evidence>
<dbReference type="PROSITE" id="PS00108">
    <property type="entry name" value="PROTEIN_KINASE_ST"/>
    <property type="match status" value="1"/>
</dbReference>
<evidence type="ECO:0000256" key="1">
    <source>
        <dbReference type="ARBA" id="ARBA00004167"/>
    </source>
</evidence>
<dbReference type="GO" id="GO:0005886">
    <property type="term" value="C:plasma membrane"/>
    <property type="evidence" value="ECO:0000318"/>
    <property type="project" value="GO_Central"/>
</dbReference>
<dbReference type="InterPro" id="IPR011009">
    <property type="entry name" value="Kinase-like_dom_sf"/>
</dbReference>
<evidence type="ECO:0000256" key="2">
    <source>
        <dbReference type="ARBA" id="ARBA00022527"/>
    </source>
</evidence>
<keyword evidence="4" id="KW-0418">Kinase</keyword>
<keyword evidence="2" id="KW-0723">Serine/threonine-protein kinase</keyword>
<organism evidence="7 8">
    <name type="scientific">Amborella trichopoda</name>
    <dbReference type="NCBI Taxonomy" id="13333"/>
    <lineage>
        <taxon>Eukaryota</taxon>
        <taxon>Viridiplantae</taxon>
        <taxon>Streptophyta</taxon>
        <taxon>Embryophyta</taxon>
        <taxon>Tracheophyta</taxon>
        <taxon>Spermatophyta</taxon>
        <taxon>Magnoliopsida</taxon>
        <taxon>Amborellales</taxon>
        <taxon>Amborellaceae</taxon>
        <taxon>Amborella</taxon>
    </lineage>
</organism>
<name>W1NDP0_AMBTC</name>